<dbReference type="OrthoDB" id="9790818at2"/>
<dbReference type="Proteomes" id="UP000295493">
    <property type="component" value="Unassembled WGS sequence"/>
</dbReference>
<feature type="domain" description="Enoyl reductase (ER)" evidence="1">
    <location>
        <begin position="10"/>
        <end position="333"/>
    </location>
</feature>
<dbReference type="InterPro" id="IPR011032">
    <property type="entry name" value="GroES-like_sf"/>
</dbReference>
<dbReference type="SUPFAM" id="SSF50129">
    <property type="entry name" value="GroES-like"/>
    <property type="match status" value="1"/>
</dbReference>
<gene>
    <name evidence="2" type="ORF">EV664_10829</name>
</gene>
<organism evidence="2 3">
    <name type="scientific">Stakelama pacifica</name>
    <dbReference type="NCBI Taxonomy" id="517720"/>
    <lineage>
        <taxon>Bacteria</taxon>
        <taxon>Pseudomonadati</taxon>
        <taxon>Pseudomonadota</taxon>
        <taxon>Alphaproteobacteria</taxon>
        <taxon>Sphingomonadales</taxon>
        <taxon>Sphingomonadaceae</taxon>
        <taxon>Stakelama</taxon>
    </lineage>
</organism>
<sequence length="335" mass="35583">MKIVRIGDPASLDSLRVGQADDPGRPGAGEVRVRIHASSLNYHDFGIVSGRMPSEAGRIPMADGAGVVEAVGEGVEEFAAGDHVVSTFFPLWEDGEPVIGDFSTTPGDGVDGYARELVVRPSSYFTHAPKGWSHAEAATLTTAGLTAWRALVVNGGIKAGDTVLALGTGGVSIFAVQMARAMGARVIATSSSDEKLKRLTEMGAEHVLNYKDTPEWGAKVRELTDGRGVDHVVEVGGPGTLPQSIDAVRIGGHIALIGVLTGGSGEVPTAKMMGKQVRLHGLIVGNRREQRDMVRALEVMDFRPIIDRSFALDDIADAFRHEESGRHFGKIVLEF</sequence>
<dbReference type="Pfam" id="PF00107">
    <property type="entry name" value="ADH_zinc_N"/>
    <property type="match status" value="1"/>
</dbReference>
<dbReference type="Gene3D" id="3.90.180.10">
    <property type="entry name" value="Medium-chain alcohol dehydrogenases, catalytic domain"/>
    <property type="match status" value="1"/>
</dbReference>
<dbReference type="InterPro" id="IPR020843">
    <property type="entry name" value="ER"/>
</dbReference>
<dbReference type="RefSeq" id="WP_133495953.1">
    <property type="nucleotide sequence ID" value="NZ_BMLU01000008.1"/>
</dbReference>
<dbReference type="PANTHER" id="PTHR45033:SF2">
    <property type="entry name" value="ZINC-TYPE ALCOHOL DEHYDROGENASE-LIKE PROTEIN C1773.06C"/>
    <property type="match status" value="1"/>
</dbReference>
<protein>
    <submittedName>
        <fullName evidence="2">NADPH:quinone reductase-like Zn-dependent oxidoreductase</fullName>
    </submittedName>
</protein>
<reference evidence="2 3" key="1">
    <citation type="submission" date="2019-03" db="EMBL/GenBank/DDBJ databases">
        <title>Genomic Encyclopedia of Type Strains, Phase IV (KMG-IV): sequencing the most valuable type-strain genomes for metagenomic binning, comparative biology and taxonomic classification.</title>
        <authorList>
            <person name="Goeker M."/>
        </authorList>
    </citation>
    <scope>NUCLEOTIDE SEQUENCE [LARGE SCALE GENOMIC DNA]</scope>
    <source>
        <strain evidence="2 3">DSM 25059</strain>
    </source>
</reference>
<dbReference type="InterPro" id="IPR036291">
    <property type="entry name" value="NAD(P)-bd_dom_sf"/>
</dbReference>
<dbReference type="SMART" id="SM00829">
    <property type="entry name" value="PKS_ER"/>
    <property type="match status" value="1"/>
</dbReference>
<proteinExistence type="predicted"/>
<dbReference type="SUPFAM" id="SSF51735">
    <property type="entry name" value="NAD(P)-binding Rossmann-fold domains"/>
    <property type="match status" value="1"/>
</dbReference>
<evidence type="ECO:0000313" key="3">
    <source>
        <dbReference type="Proteomes" id="UP000295493"/>
    </source>
</evidence>
<evidence type="ECO:0000313" key="2">
    <source>
        <dbReference type="EMBL" id="TDN81088.1"/>
    </source>
</evidence>
<dbReference type="AlphaFoldDB" id="A0A4V3BSW4"/>
<comment type="caution">
    <text evidence="2">The sequence shown here is derived from an EMBL/GenBank/DDBJ whole genome shotgun (WGS) entry which is preliminary data.</text>
</comment>
<dbReference type="Pfam" id="PF08240">
    <property type="entry name" value="ADH_N"/>
    <property type="match status" value="1"/>
</dbReference>
<dbReference type="InterPro" id="IPR052711">
    <property type="entry name" value="Zinc_ADH-like"/>
</dbReference>
<dbReference type="CDD" id="cd08276">
    <property type="entry name" value="MDR7"/>
    <property type="match status" value="1"/>
</dbReference>
<evidence type="ECO:0000259" key="1">
    <source>
        <dbReference type="SMART" id="SM00829"/>
    </source>
</evidence>
<name>A0A4V3BSW4_9SPHN</name>
<dbReference type="Gene3D" id="3.40.50.720">
    <property type="entry name" value="NAD(P)-binding Rossmann-like Domain"/>
    <property type="match status" value="1"/>
</dbReference>
<dbReference type="InterPro" id="IPR013149">
    <property type="entry name" value="ADH-like_C"/>
</dbReference>
<dbReference type="InterPro" id="IPR013154">
    <property type="entry name" value="ADH-like_N"/>
</dbReference>
<dbReference type="GO" id="GO:0016491">
    <property type="term" value="F:oxidoreductase activity"/>
    <property type="evidence" value="ECO:0007669"/>
    <property type="project" value="InterPro"/>
</dbReference>
<accession>A0A4V3BSW4</accession>
<keyword evidence="3" id="KW-1185">Reference proteome</keyword>
<dbReference type="PANTHER" id="PTHR45033">
    <property type="match status" value="1"/>
</dbReference>
<dbReference type="EMBL" id="SNWD01000008">
    <property type="protein sequence ID" value="TDN81088.1"/>
    <property type="molecule type" value="Genomic_DNA"/>
</dbReference>